<reference evidence="2" key="1">
    <citation type="journal article" date="2015" name="Microbiology">
        <title>Genome of Methanoregula boonei 6A8 reveals adaptations to oligotrophic peatland environments.</title>
        <authorList>
            <person name="Braeuer S."/>
            <person name="Cadillo-Quiroz H."/>
            <person name="Kyrpides N."/>
            <person name="Woyke T."/>
            <person name="Goodwin L."/>
            <person name="Detter C."/>
            <person name="Podell S."/>
            <person name="Yavitt J.B."/>
            <person name="Zinder S.H."/>
        </authorList>
    </citation>
    <scope>NUCLEOTIDE SEQUENCE [LARGE SCALE GENOMIC DNA]</scope>
    <source>
        <strain evidence="2">DSM 21154 / JCM 14090 / 6A8</strain>
    </source>
</reference>
<dbReference type="OrthoDB" id="377054at2157"/>
<name>A7I8I9_METB6</name>
<dbReference type="GeneID" id="5411935"/>
<evidence type="ECO:0000313" key="1">
    <source>
        <dbReference type="EMBL" id="ABS56050.1"/>
    </source>
</evidence>
<organism evidence="1 2">
    <name type="scientific">Methanoregula boonei (strain DSM 21154 / JCM 14090 / 6A8)</name>
    <dbReference type="NCBI Taxonomy" id="456442"/>
    <lineage>
        <taxon>Archaea</taxon>
        <taxon>Methanobacteriati</taxon>
        <taxon>Methanobacteriota</taxon>
        <taxon>Stenosarchaea group</taxon>
        <taxon>Methanomicrobia</taxon>
        <taxon>Methanomicrobiales</taxon>
        <taxon>Methanoregulaceae</taxon>
        <taxon>Methanoregula</taxon>
    </lineage>
</organism>
<dbReference type="SUPFAM" id="SSF48371">
    <property type="entry name" value="ARM repeat"/>
    <property type="match status" value="1"/>
</dbReference>
<dbReference type="InterPro" id="IPR016024">
    <property type="entry name" value="ARM-type_fold"/>
</dbReference>
<evidence type="ECO:0000313" key="2">
    <source>
        <dbReference type="Proteomes" id="UP000002408"/>
    </source>
</evidence>
<dbReference type="Proteomes" id="UP000002408">
    <property type="component" value="Chromosome"/>
</dbReference>
<dbReference type="EMBL" id="CP000780">
    <property type="protein sequence ID" value="ABS56050.1"/>
    <property type="molecule type" value="Genomic_DNA"/>
</dbReference>
<dbReference type="Gene3D" id="1.25.10.10">
    <property type="entry name" value="Leucine-rich Repeat Variant"/>
    <property type="match status" value="1"/>
</dbReference>
<proteinExistence type="predicted"/>
<dbReference type="KEGG" id="mbn:Mboo_1533"/>
<dbReference type="InterPro" id="IPR011989">
    <property type="entry name" value="ARM-like"/>
</dbReference>
<dbReference type="HOGENOM" id="CLU_1881056_0_0_2"/>
<dbReference type="RefSeq" id="WP_012107090.1">
    <property type="nucleotide sequence ID" value="NC_009712.1"/>
</dbReference>
<gene>
    <name evidence="1" type="ordered locus">Mboo_1533</name>
</gene>
<dbReference type="AlphaFoldDB" id="A7I8I9"/>
<keyword evidence="2" id="KW-1185">Reference proteome</keyword>
<evidence type="ECO:0008006" key="3">
    <source>
        <dbReference type="Google" id="ProtNLM"/>
    </source>
</evidence>
<accession>A7I8I9</accession>
<protein>
    <recommendedName>
        <fullName evidence="3">PBS lyase HEAT domain protein repeat-containing protein</fullName>
    </recommendedName>
</protein>
<sequence>MTETLRVEQDLISDLLARLSDNGRKGKEAAIEALAVSTEDDDWRPDELIRQGGITIIRDMLQEKNEHIVYSALQIITAIAAAGATEALIEEGVIASLDSLQDYKKPGIREKVREALALLQPETEEAVISKPQDEY</sequence>